<dbReference type="InterPro" id="IPR043137">
    <property type="entry name" value="GGT_ssub_C"/>
</dbReference>
<evidence type="ECO:0000313" key="1">
    <source>
        <dbReference type="EMBL" id="GGC23623.1"/>
    </source>
</evidence>
<organism evidence="1 2">
    <name type="scientific">Marivita lacus</name>
    <dbReference type="NCBI Taxonomy" id="1323742"/>
    <lineage>
        <taxon>Bacteria</taxon>
        <taxon>Pseudomonadati</taxon>
        <taxon>Pseudomonadota</taxon>
        <taxon>Alphaproteobacteria</taxon>
        <taxon>Rhodobacterales</taxon>
        <taxon>Roseobacteraceae</taxon>
        <taxon>Marivita</taxon>
    </lineage>
</organism>
<dbReference type="InterPro" id="IPR043138">
    <property type="entry name" value="GGT_lsub"/>
</dbReference>
<dbReference type="SUPFAM" id="SSF56235">
    <property type="entry name" value="N-terminal nucleophile aminohydrolases (Ntn hydrolases)"/>
    <property type="match status" value="1"/>
</dbReference>
<dbReference type="Proteomes" id="UP000645462">
    <property type="component" value="Unassembled WGS sequence"/>
</dbReference>
<dbReference type="PANTHER" id="PTHR43881">
    <property type="entry name" value="GAMMA-GLUTAMYLTRANSPEPTIDASE (AFU_ORTHOLOGUE AFUA_4G13580)"/>
    <property type="match status" value="1"/>
</dbReference>
<evidence type="ECO:0000313" key="2">
    <source>
        <dbReference type="Proteomes" id="UP000645462"/>
    </source>
</evidence>
<keyword evidence="2" id="KW-1185">Reference proteome</keyword>
<dbReference type="EMBL" id="BMFC01000028">
    <property type="protein sequence ID" value="GGC23623.1"/>
    <property type="molecule type" value="Genomic_DNA"/>
</dbReference>
<gene>
    <name evidence="1" type="ORF">GCM10011363_45160</name>
</gene>
<dbReference type="Pfam" id="PF01019">
    <property type="entry name" value="G_glu_transpept"/>
    <property type="match status" value="1"/>
</dbReference>
<proteinExistence type="predicted"/>
<accession>A0ABQ1LF38</accession>
<dbReference type="InterPro" id="IPR052896">
    <property type="entry name" value="GGT-like_enzyme"/>
</dbReference>
<reference evidence="2" key="1">
    <citation type="journal article" date="2019" name="Int. J. Syst. Evol. Microbiol.">
        <title>The Global Catalogue of Microorganisms (GCM) 10K type strain sequencing project: providing services to taxonomists for standard genome sequencing and annotation.</title>
        <authorList>
            <consortium name="The Broad Institute Genomics Platform"/>
            <consortium name="The Broad Institute Genome Sequencing Center for Infectious Disease"/>
            <person name="Wu L."/>
            <person name="Ma J."/>
        </authorList>
    </citation>
    <scope>NUCLEOTIDE SEQUENCE [LARGE SCALE GENOMIC DNA]</scope>
    <source>
        <strain evidence="2">CGMCC 1.12478</strain>
    </source>
</reference>
<protein>
    <submittedName>
        <fullName evidence="1">Gamma-glutamyltranspeptidase</fullName>
    </submittedName>
</protein>
<name>A0ABQ1LF38_9RHOB</name>
<dbReference type="Gene3D" id="1.10.246.130">
    <property type="match status" value="1"/>
</dbReference>
<dbReference type="RefSeq" id="WP_229747985.1">
    <property type="nucleotide sequence ID" value="NZ_BMFC01000028.1"/>
</dbReference>
<dbReference type="InterPro" id="IPR029055">
    <property type="entry name" value="Ntn_hydrolases_N"/>
</dbReference>
<dbReference type="PANTHER" id="PTHR43881:SF1">
    <property type="entry name" value="GAMMA-GLUTAMYLTRANSPEPTIDASE (AFU_ORTHOLOGUE AFUA_4G13580)"/>
    <property type="match status" value="1"/>
</dbReference>
<comment type="caution">
    <text evidence="1">The sequence shown here is derived from an EMBL/GenBank/DDBJ whole genome shotgun (WGS) entry which is preliminary data.</text>
</comment>
<dbReference type="PRINTS" id="PR01210">
    <property type="entry name" value="GGTRANSPTASE"/>
</dbReference>
<dbReference type="Gene3D" id="3.60.20.40">
    <property type="match status" value="1"/>
</dbReference>
<sequence length="541" mass="58582">MATHAAAEVLRDGGNAIDAGVAAGIALGVLESELVSFAGVAPIILYSAEHDHVMSISGVGPWPKRTDPTVFLREHDGQVPASILRSVVPAAPDAWITALERYGTMNFDQVAHFAVDYAANGFHMYPLMAELIEKNRRNFERFASNAAIYLPGGTVPKIGELFFQTDLAQSIQHMADEARAGAVRGGRAGGLMAARHAFYRGDLAKAIIDHQTSEGGWLRADDLSEFRVDVEQPLKIDFHGTQVHGCGAWSQGVMLLETLKLLEGVDLQALDHNSADYLHVITEAIKLAAADREQYVGDPRHVDVPLDRLLSSAYCGARRALIDMERASPVMPEHGEIAVKEPPIAGQMDTSYVCVVDRLGNAFSATPSDSSYNVPVVPGLGFVVSGRGSQSWVDHTHASSVAPGKRPRLTPNPALAMTRDRVIPFGSPGGDVQTQAMLQVFLNNLVFGMDVQTAVDAPRIASYSFPSSFTPHESEPGVLRVEERISEEIRKDLAQRGHNVVDWPDSTWLAGSVSMIDADRMPGTTRRAAADHRRVGYAQAW</sequence>